<name>A0AAW0FKX2_9APHY</name>
<gene>
    <name evidence="2" type="ORF">QCA50_016713</name>
</gene>
<reference evidence="2 3" key="1">
    <citation type="submission" date="2022-09" db="EMBL/GenBank/DDBJ databases">
        <authorList>
            <person name="Palmer J.M."/>
        </authorList>
    </citation>
    <scope>NUCLEOTIDE SEQUENCE [LARGE SCALE GENOMIC DNA]</scope>
    <source>
        <strain evidence="2 3">DSM 7382</strain>
    </source>
</reference>
<dbReference type="Proteomes" id="UP001385951">
    <property type="component" value="Unassembled WGS sequence"/>
</dbReference>
<protein>
    <submittedName>
        <fullName evidence="2">Uncharacterized protein</fullName>
    </submittedName>
</protein>
<keyword evidence="3" id="KW-1185">Reference proteome</keyword>
<dbReference type="AlphaFoldDB" id="A0AAW0FKX2"/>
<organism evidence="2 3">
    <name type="scientific">Cerrena zonata</name>
    <dbReference type="NCBI Taxonomy" id="2478898"/>
    <lineage>
        <taxon>Eukaryota</taxon>
        <taxon>Fungi</taxon>
        <taxon>Dikarya</taxon>
        <taxon>Basidiomycota</taxon>
        <taxon>Agaricomycotina</taxon>
        <taxon>Agaricomycetes</taxon>
        <taxon>Polyporales</taxon>
        <taxon>Cerrenaceae</taxon>
        <taxon>Cerrena</taxon>
    </lineage>
</organism>
<proteinExistence type="predicted"/>
<sequence length="155" mass="17429">MSNSAISMPPVRSSQKRPGDVIPQSSTKRTQLTLPQIPPDMEQAPLMDDKVATPLSDEQFADLFDVIMRCEWEIHSDWKTIANSKERLTIFLRAVRVAGSALKDALDETWVDGAFTRIQNTAFLRSLLPKDPSLNISDEGVAAVRNEEEEEEEEE</sequence>
<feature type="compositionally biased region" description="Polar residues" evidence="1">
    <location>
        <begin position="23"/>
        <end position="32"/>
    </location>
</feature>
<evidence type="ECO:0000256" key="1">
    <source>
        <dbReference type="SAM" id="MobiDB-lite"/>
    </source>
</evidence>
<feature type="region of interest" description="Disordered" evidence="1">
    <location>
        <begin position="1"/>
        <end position="32"/>
    </location>
</feature>
<dbReference type="EMBL" id="JASBNA010000051">
    <property type="protein sequence ID" value="KAK7680204.1"/>
    <property type="molecule type" value="Genomic_DNA"/>
</dbReference>
<accession>A0AAW0FKX2</accession>
<evidence type="ECO:0000313" key="3">
    <source>
        <dbReference type="Proteomes" id="UP001385951"/>
    </source>
</evidence>
<comment type="caution">
    <text evidence="2">The sequence shown here is derived from an EMBL/GenBank/DDBJ whole genome shotgun (WGS) entry which is preliminary data.</text>
</comment>
<evidence type="ECO:0000313" key="2">
    <source>
        <dbReference type="EMBL" id="KAK7680204.1"/>
    </source>
</evidence>